<feature type="region of interest" description="Disordered" evidence="1">
    <location>
        <begin position="108"/>
        <end position="133"/>
    </location>
</feature>
<protein>
    <submittedName>
        <fullName evidence="2">Uncharacterized protein</fullName>
    </submittedName>
</protein>
<dbReference type="Proteomes" id="UP000287033">
    <property type="component" value="Unassembled WGS sequence"/>
</dbReference>
<gene>
    <name evidence="2" type="ORF">chiPu_0015234</name>
</gene>
<keyword evidence="3" id="KW-1185">Reference proteome</keyword>
<accession>A0A401T260</accession>
<evidence type="ECO:0000313" key="2">
    <source>
        <dbReference type="EMBL" id="GCC36736.1"/>
    </source>
</evidence>
<dbReference type="AlphaFoldDB" id="A0A401T260"/>
<name>A0A401T260_CHIPU</name>
<proteinExistence type="predicted"/>
<comment type="caution">
    <text evidence="2">The sequence shown here is derived from an EMBL/GenBank/DDBJ whole genome shotgun (WGS) entry which is preliminary data.</text>
</comment>
<organism evidence="2 3">
    <name type="scientific">Chiloscyllium punctatum</name>
    <name type="common">Brownbanded bambooshark</name>
    <name type="synonym">Hemiscyllium punctatum</name>
    <dbReference type="NCBI Taxonomy" id="137246"/>
    <lineage>
        <taxon>Eukaryota</taxon>
        <taxon>Metazoa</taxon>
        <taxon>Chordata</taxon>
        <taxon>Craniata</taxon>
        <taxon>Vertebrata</taxon>
        <taxon>Chondrichthyes</taxon>
        <taxon>Elasmobranchii</taxon>
        <taxon>Galeomorphii</taxon>
        <taxon>Galeoidea</taxon>
        <taxon>Orectolobiformes</taxon>
        <taxon>Hemiscylliidae</taxon>
        <taxon>Chiloscyllium</taxon>
    </lineage>
</organism>
<sequence>MDRSVSRVLKFIDAEFSNNRKGKSSLLFLAFQWLDGIAHDWSELKAPSFQPPRPGSVTLVFPLDLGGPDGGGGHIGKAGCKSPAGIWGSRLGTQVPVRKDPAQRRCLMQSNSLLAGHSPDAHRNDSDGASGRR</sequence>
<dbReference type="EMBL" id="BEZZ01000876">
    <property type="protein sequence ID" value="GCC36736.1"/>
    <property type="molecule type" value="Genomic_DNA"/>
</dbReference>
<evidence type="ECO:0000313" key="3">
    <source>
        <dbReference type="Proteomes" id="UP000287033"/>
    </source>
</evidence>
<reference evidence="2 3" key="1">
    <citation type="journal article" date="2018" name="Nat. Ecol. Evol.">
        <title>Shark genomes provide insights into elasmobranch evolution and the origin of vertebrates.</title>
        <authorList>
            <person name="Hara Y"/>
            <person name="Yamaguchi K"/>
            <person name="Onimaru K"/>
            <person name="Kadota M"/>
            <person name="Koyanagi M"/>
            <person name="Keeley SD"/>
            <person name="Tatsumi K"/>
            <person name="Tanaka K"/>
            <person name="Motone F"/>
            <person name="Kageyama Y"/>
            <person name="Nozu R"/>
            <person name="Adachi N"/>
            <person name="Nishimura O"/>
            <person name="Nakagawa R"/>
            <person name="Tanegashima C"/>
            <person name="Kiyatake I"/>
            <person name="Matsumoto R"/>
            <person name="Murakumo K"/>
            <person name="Nishida K"/>
            <person name="Terakita A"/>
            <person name="Kuratani S"/>
            <person name="Sato K"/>
            <person name="Hyodo S Kuraku.S."/>
        </authorList>
    </citation>
    <scope>NUCLEOTIDE SEQUENCE [LARGE SCALE GENOMIC DNA]</scope>
</reference>
<evidence type="ECO:0000256" key="1">
    <source>
        <dbReference type="SAM" id="MobiDB-lite"/>
    </source>
</evidence>